<dbReference type="SUPFAM" id="SSF52540">
    <property type="entry name" value="P-loop containing nucleoside triphosphate hydrolases"/>
    <property type="match status" value="1"/>
</dbReference>
<dbReference type="PANTHER" id="PTHR40072:SF1">
    <property type="entry name" value="MOLYBDOPTERIN-GUANINE DINUCLEOTIDE BIOSYNTHESIS ADAPTER PROTEIN"/>
    <property type="match status" value="1"/>
</dbReference>
<dbReference type="NCBIfam" id="TIGR00176">
    <property type="entry name" value="mobB"/>
    <property type="match status" value="1"/>
</dbReference>
<evidence type="ECO:0000313" key="2">
    <source>
        <dbReference type="EMBL" id="SIS37426.1"/>
    </source>
</evidence>
<dbReference type="PANTHER" id="PTHR40072">
    <property type="entry name" value="MOLYBDOPTERIN-GUANINE DINUCLEOTIDE BIOSYNTHESIS ADAPTER PROTEIN-RELATED"/>
    <property type="match status" value="1"/>
</dbReference>
<dbReference type="GO" id="GO:0006777">
    <property type="term" value="P:Mo-molybdopterin cofactor biosynthetic process"/>
    <property type="evidence" value="ECO:0007669"/>
    <property type="project" value="InterPro"/>
</dbReference>
<name>A0A1N7IKB3_9BACL</name>
<feature type="domain" description="Molybdopterin-guanine dinucleotide biosynthesis protein B (MobB)" evidence="1">
    <location>
        <begin position="9"/>
        <end position="135"/>
    </location>
</feature>
<dbReference type="CDD" id="cd03116">
    <property type="entry name" value="MobB"/>
    <property type="match status" value="1"/>
</dbReference>
<dbReference type="InterPro" id="IPR004435">
    <property type="entry name" value="MobB_dom"/>
</dbReference>
<reference evidence="3" key="1">
    <citation type="submission" date="2017-01" db="EMBL/GenBank/DDBJ databases">
        <authorList>
            <person name="Varghese N."/>
            <person name="Submissions S."/>
        </authorList>
    </citation>
    <scope>NUCLEOTIDE SEQUENCE [LARGE SCALE GENOMIC DNA]</scope>
    <source>
        <strain evidence="3">DSM 45196</strain>
    </source>
</reference>
<protein>
    <submittedName>
        <fullName evidence="2">Molybdopterin-guanine dinucleotide biosynthesis protein B</fullName>
    </submittedName>
</protein>
<dbReference type="GO" id="GO:0005525">
    <property type="term" value="F:GTP binding"/>
    <property type="evidence" value="ECO:0007669"/>
    <property type="project" value="InterPro"/>
</dbReference>
<dbReference type="Pfam" id="PF03205">
    <property type="entry name" value="MobB"/>
    <property type="match status" value="1"/>
</dbReference>
<dbReference type="InterPro" id="IPR027417">
    <property type="entry name" value="P-loop_NTPase"/>
</dbReference>
<dbReference type="EMBL" id="FTOD01000001">
    <property type="protein sequence ID" value="SIS37426.1"/>
    <property type="molecule type" value="Genomic_DNA"/>
</dbReference>
<sequence length="170" mass="18696">MTNGSIPPVVQIVGYSDTGKTTLITCLIRHLTREGWQVGAVKRHAGELEMDQRGKDSWHHREAGADRVAITAANQTALIIPRSLGLAELLPLFRGLDLVLVEGFKGAPHPKLVMLREPSHLSLLEELSNVWGVITSMPLHQGSLPVYRREDVEGIANVVKEMALRGFPPE</sequence>
<dbReference type="AlphaFoldDB" id="A0A1N7IKB3"/>
<dbReference type="RefSeq" id="WP_159439640.1">
    <property type="nucleotide sequence ID" value="NZ_CP048103.1"/>
</dbReference>
<proteinExistence type="predicted"/>
<dbReference type="InterPro" id="IPR052539">
    <property type="entry name" value="MGD_biosynthesis_adapter"/>
</dbReference>
<evidence type="ECO:0000313" key="3">
    <source>
        <dbReference type="Proteomes" id="UP000186795"/>
    </source>
</evidence>
<dbReference type="Gene3D" id="3.40.50.300">
    <property type="entry name" value="P-loop containing nucleotide triphosphate hydrolases"/>
    <property type="match status" value="1"/>
</dbReference>
<keyword evidence="3" id="KW-1185">Reference proteome</keyword>
<evidence type="ECO:0000259" key="1">
    <source>
        <dbReference type="Pfam" id="PF03205"/>
    </source>
</evidence>
<dbReference type="Proteomes" id="UP000186795">
    <property type="component" value="Unassembled WGS sequence"/>
</dbReference>
<gene>
    <name evidence="2" type="ORF">SAMN05421790_1012</name>
</gene>
<organism evidence="2 3">
    <name type="scientific">Kroppenstedtia eburnea</name>
    <dbReference type="NCBI Taxonomy" id="714067"/>
    <lineage>
        <taxon>Bacteria</taxon>
        <taxon>Bacillati</taxon>
        <taxon>Bacillota</taxon>
        <taxon>Bacilli</taxon>
        <taxon>Bacillales</taxon>
        <taxon>Thermoactinomycetaceae</taxon>
        <taxon>Kroppenstedtia</taxon>
    </lineage>
</organism>
<accession>A0A1N7IKB3</accession>
<dbReference type="OrthoDB" id="9786803at2"/>